<protein>
    <recommendedName>
        <fullName evidence="1">DUF6879 domain-containing protein</fullName>
    </recommendedName>
</protein>
<name>A0A147KKY8_THECS</name>
<keyword evidence="3" id="KW-1185">Reference proteome</keyword>
<dbReference type="AlphaFoldDB" id="A0A147KKY8"/>
<dbReference type="PATRIC" id="fig|665004.4.peg.2945"/>
<sequence>MTSAGTERSRPVDEAEFDQLFTGFRYTAFRLETLQRYDVDYEKEPFRRFLAGEPWFFPDQEEWAEELRDGIRRGRTYRRVHVVTEPLTDYVRFECAWAYRPNVAAGEDVRILPVAEGDWPEGLPRFDYWLFDSSRLLRMNYAPDGSMLTPELVEDPEQIVLANLWRDRALHLSVPFREYAARFDSAMRPL</sequence>
<organism evidence="2 3">
    <name type="scientific">Thermobifida cellulosilytica TB100</name>
    <dbReference type="NCBI Taxonomy" id="665004"/>
    <lineage>
        <taxon>Bacteria</taxon>
        <taxon>Bacillati</taxon>
        <taxon>Actinomycetota</taxon>
        <taxon>Actinomycetes</taxon>
        <taxon>Streptosporangiales</taxon>
        <taxon>Nocardiopsidaceae</taxon>
        <taxon>Thermobifida</taxon>
    </lineage>
</organism>
<evidence type="ECO:0000313" key="3">
    <source>
        <dbReference type="Proteomes" id="UP000074382"/>
    </source>
</evidence>
<reference evidence="3" key="1">
    <citation type="journal article" date="2017" name="Acta Aliment.">
        <title>Plant polysaccharide degrading enzyme system of Thermpbifida cellulosilytica TB100 revealed by de novo genome project data.</title>
        <authorList>
            <person name="Toth A."/>
            <person name="Baka E."/>
            <person name="Luzics S."/>
            <person name="Bata-Vidacs I."/>
            <person name="Nagy I."/>
            <person name="Balint B."/>
            <person name="Herceg R."/>
            <person name="Olasz F."/>
            <person name="Wilk T."/>
            <person name="Nagy T."/>
            <person name="Kriszt B."/>
            <person name="Nagy I."/>
            <person name="Kukolya J."/>
        </authorList>
    </citation>
    <scope>NUCLEOTIDE SEQUENCE [LARGE SCALE GENOMIC DNA]</scope>
    <source>
        <strain evidence="3">TB100</strain>
    </source>
</reference>
<dbReference type="InterPro" id="IPR049244">
    <property type="entry name" value="DUF6879"/>
</dbReference>
<evidence type="ECO:0000259" key="1">
    <source>
        <dbReference type="Pfam" id="PF21806"/>
    </source>
</evidence>
<proteinExistence type="predicted"/>
<dbReference type="STRING" id="665004.AC529_04140"/>
<accession>A0A147KKY8</accession>
<dbReference type="OrthoDB" id="3821358at2"/>
<feature type="domain" description="DUF6879" evidence="1">
    <location>
        <begin position="15"/>
        <end position="181"/>
    </location>
</feature>
<gene>
    <name evidence="2" type="ORF">AC529_04140</name>
</gene>
<dbReference type="Pfam" id="PF21806">
    <property type="entry name" value="DUF6879"/>
    <property type="match status" value="1"/>
</dbReference>
<comment type="caution">
    <text evidence="2">The sequence shown here is derived from an EMBL/GenBank/DDBJ whole genome shotgun (WGS) entry which is preliminary data.</text>
</comment>
<dbReference type="EMBL" id="LGEM01000017">
    <property type="protein sequence ID" value="KUP97972.1"/>
    <property type="molecule type" value="Genomic_DNA"/>
</dbReference>
<dbReference type="RefSeq" id="WP_068757147.1">
    <property type="nucleotide sequence ID" value="NZ_KQ950183.1"/>
</dbReference>
<evidence type="ECO:0000313" key="2">
    <source>
        <dbReference type="EMBL" id="KUP97972.1"/>
    </source>
</evidence>
<dbReference type="Proteomes" id="UP000074382">
    <property type="component" value="Unassembled WGS sequence"/>
</dbReference>